<evidence type="ECO:0000313" key="2">
    <source>
        <dbReference type="EMBL" id="CAG6399246.1"/>
    </source>
</evidence>
<dbReference type="AlphaFoldDB" id="A0A9W4DZZ5"/>
<reference evidence="2" key="1">
    <citation type="submission" date="2021-05" db="EMBL/GenBank/DDBJ databases">
        <authorList>
            <person name="Arsene-Ploetze F."/>
        </authorList>
    </citation>
    <scope>NUCLEOTIDE SEQUENCE</scope>
    <source>
        <strain evidence="2">DSM 42138</strain>
    </source>
</reference>
<organism evidence="2 3">
    <name type="scientific">Actinacidiphila cocklensis</name>
    <dbReference type="NCBI Taxonomy" id="887465"/>
    <lineage>
        <taxon>Bacteria</taxon>
        <taxon>Bacillati</taxon>
        <taxon>Actinomycetota</taxon>
        <taxon>Actinomycetes</taxon>
        <taxon>Kitasatosporales</taxon>
        <taxon>Streptomycetaceae</taxon>
        <taxon>Actinacidiphila</taxon>
    </lineage>
</organism>
<proteinExistence type="predicted"/>
<keyword evidence="3" id="KW-1185">Reference proteome</keyword>
<feature type="region of interest" description="Disordered" evidence="1">
    <location>
        <begin position="1"/>
        <end position="33"/>
    </location>
</feature>
<evidence type="ECO:0000313" key="3">
    <source>
        <dbReference type="Proteomes" id="UP001152519"/>
    </source>
</evidence>
<evidence type="ECO:0000256" key="1">
    <source>
        <dbReference type="SAM" id="MobiDB-lite"/>
    </source>
</evidence>
<sequence length="88" mass="8745">MLRNIPGSRSSRSSERCPPSGSPSVSGRAGATGPAARVDGLVTGAGATPAAAALLGSLFALLGYALRDDAPVPFVASSAYTQRSLEQA</sequence>
<dbReference type="Proteomes" id="UP001152519">
    <property type="component" value="Unassembled WGS sequence"/>
</dbReference>
<name>A0A9W4DZZ5_9ACTN</name>
<dbReference type="EMBL" id="CAJSLV010000125">
    <property type="protein sequence ID" value="CAG6399246.1"/>
    <property type="molecule type" value="Genomic_DNA"/>
</dbReference>
<accession>A0A9W4DZZ5</accession>
<feature type="compositionally biased region" description="Low complexity" evidence="1">
    <location>
        <begin position="1"/>
        <end position="24"/>
    </location>
</feature>
<comment type="caution">
    <text evidence="2">The sequence shown here is derived from an EMBL/GenBank/DDBJ whole genome shotgun (WGS) entry which is preliminary data.</text>
</comment>
<gene>
    <name evidence="2" type="ORF">SCOCK_90003</name>
</gene>
<protein>
    <submittedName>
        <fullName evidence="2">Uncharacterized protein</fullName>
    </submittedName>
</protein>